<feature type="region of interest" description="Disordered" evidence="1">
    <location>
        <begin position="270"/>
        <end position="292"/>
    </location>
</feature>
<dbReference type="Proteomes" id="UP001583280">
    <property type="component" value="Unassembled WGS sequence"/>
</dbReference>
<evidence type="ECO:0000256" key="2">
    <source>
        <dbReference type="SAM" id="SignalP"/>
    </source>
</evidence>
<protein>
    <submittedName>
        <fullName evidence="3">Uncharacterized protein</fullName>
    </submittedName>
</protein>
<evidence type="ECO:0000256" key="1">
    <source>
        <dbReference type="SAM" id="MobiDB-lite"/>
    </source>
</evidence>
<evidence type="ECO:0000313" key="3">
    <source>
        <dbReference type="EMBL" id="KAL1894817.1"/>
    </source>
</evidence>
<feature type="chain" id="PRO_5045169220" evidence="2">
    <location>
        <begin position="21"/>
        <end position="292"/>
    </location>
</feature>
<feature type="signal peptide" evidence="2">
    <location>
        <begin position="1"/>
        <end position="20"/>
    </location>
</feature>
<gene>
    <name evidence="3" type="ORF">Cpir12675_003512</name>
</gene>
<keyword evidence="4" id="KW-1185">Reference proteome</keyword>
<keyword evidence="2" id="KW-0732">Signal</keyword>
<evidence type="ECO:0000313" key="4">
    <source>
        <dbReference type="Proteomes" id="UP001583280"/>
    </source>
</evidence>
<dbReference type="EMBL" id="JAWDJO010000084">
    <property type="protein sequence ID" value="KAL1894817.1"/>
    <property type="molecule type" value="Genomic_DNA"/>
</dbReference>
<name>A0ABR3Z3P9_9PEZI</name>
<sequence>MRFFSVSMPLALSILGLAQASSLKDYGYEVTSAGTVDTVVSFDQDGQLQLIDVFGFNTLTKMVTIYVDNNDLEPESEKKLGLGQIYVSLLEERDQKPEDINWIITDIGGETEITKLISDIREGRNVDPTSEIIIHPDHKEWKSILDTKYYKKAAALNTKPLEAIIIKTAERSIYEGSAEVDSFYFHFPTKKTENTEGEVPASVDDNQKDEAAGWFDELNEDLKEDLEDEWEGEKDEGAIMRELFAEQEEQNIASLETVYDRLSELIPAFEESEEALTKSDEAPAENEEAPAP</sequence>
<feature type="compositionally biased region" description="Acidic residues" evidence="1">
    <location>
        <begin position="282"/>
        <end position="292"/>
    </location>
</feature>
<reference evidence="3 4" key="1">
    <citation type="journal article" date="2024" name="IMA Fungus">
        <title>IMA Genome - F19 : A genome assembly and annotation guide to empower mycologists, including annotated draft genome sequences of Ceratocystis pirilliformis, Diaporthe australafricana, Fusarium ophioides, Paecilomyces lecythidis, and Sporothrix stenoceras.</title>
        <authorList>
            <person name="Aylward J."/>
            <person name="Wilson A.M."/>
            <person name="Visagie C.M."/>
            <person name="Spraker J."/>
            <person name="Barnes I."/>
            <person name="Buitendag C."/>
            <person name="Ceriani C."/>
            <person name="Del Mar Angel L."/>
            <person name="du Plessis D."/>
            <person name="Fuchs T."/>
            <person name="Gasser K."/>
            <person name="Kramer D."/>
            <person name="Li W."/>
            <person name="Munsamy K."/>
            <person name="Piso A."/>
            <person name="Price J.L."/>
            <person name="Sonnekus B."/>
            <person name="Thomas C."/>
            <person name="van der Nest A."/>
            <person name="van Dijk A."/>
            <person name="van Heerden A."/>
            <person name="van Vuuren N."/>
            <person name="Yilmaz N."/>
            <person name="Duong T.A."/>
            <person name="van der Merwe N.A."/>
            <person name="Wingfield M.J."/>
            <person name="Wingfield B.D."/>
        </authorList>
    </citation>
    <scope>NUCLEOTIDE SEQUENCE [LARGE SCALE GENOMIC DNA]</scope>
    <source>
        <strain evidence="3 4">CMW 12675</strain>
    </source>
</reference>
<proteinExistence type="predicted"/>
<comment type="caution">
    <text evidence="3">The sequence shown here is derived from an EMBL/GenBank/DDBJ whole genome shotgun (WGS) entry which is preliminary data.</text>
</comment>
<organism evidence="3 4">
    <name type="scientific">Ceratocystis pirilliformis</name>
    <dbReference type="NCBI Taxonomy" id="259994"/>
    <lineage>
        <taxon>Eukaryota</taxon>
        <taxon>Fungi</taxon>
        <taxon>Dikarya</taxon>
        <taxon>Ascomycota</taxon>
        <taxon>Pezizomycotina</taxon>
        <taxon>Sordariomycetes</taxon>
        <taxon>Hypocreomycetidae</taxon>
        <taxon>Microascales</taxon>
        <taxon>Ceratocystidaceae</taxon>
        <taxon>Ceratocystis</taxon>
    </lineage>
</organism>
<accession>A0ABR3Z3P9</accession>